<gene>
    <name evidence="1" type="ORF">DSO57_1037628</name>
</gene>
<protein>
    <submittedName>
        <fullName evidence="1">Uncharacterized protein</fullName>
    </submittedName>
</protein>
<sequence>MGGGFTGLNNPFSITNLVDLLLVKPMDYPYMDLAALEEYVNNTSFGSDDLHPAATTHDMSFASSFRFKKPQSSFQLFSATHVCPEPACRRGFKRLEHLISHISSFHALSRPFVCHLPACNRRFSRSDDLTQHLECHADISQTP</sequence>
<accession>A0ACC2RDM2</accession>
<reference evidence="1" key="1">
    <citation type="submission" date="2022-04" db="EMBL/GenBank/DDBJ databases">
        <title>Genome of the entomopathogenic fungus Entomophthora muscae.</title>
        <authorList>
            <person name="Elya C."/>
            <person name="Lovett B.R."/>
            <person name="Lee E."/>
            <person name="Macias A.M."/>
            <person name="Hajek A.E."/>
            <person name="De Bivort B.L."/>
            <person name="Kasson M.T."/>
            <person name="De Fine Licht H.H."/>
            <person name="Stajich J.E."/>
        </authorList>
    </citation>
    <scope>NUCLEOTIDE SEQUENCE</scope>
    <source>
        <strain evidence="1">Berkeley</strain>
    </source>
</reference>
<name>A0ACC2RDM2_9FUNG</name>
<dbReference type="EMBL" id="QTSX02007514">
    <property type="protein sequence ID" value="KAJ9048178.1"/>
    <property type="molecule type" value="Genomic_DNA"/>
</dbReference>
<comment type="caution">
    <text evidence="1">The sequence shown here is derived from an EMBL/GenBank/DDBJ whole genome shotgun (WGS) entry which is preliminary data.</text>
</comment>
<evidence type="ECO:0000313" key="1">
    <source>
        <dbReference type="EMBL" id="KAJ9048178.1"/>
    </source>
</evidence>
<keyword evidence="2" id="KW-1185">Reference proteome</keyword>
<dbReference type="Proteomes" id="UP001165960">
    <property type="component" value="Unassembled WGS sequence"/>
</dbReference>
<evidence type="ECO:0000313" key="2">
    <source>
        <dbReference type="Proteomes" id="UP001165960"/>
    </source>
</evidence>
<organism evidence="1 2">
    <name type="scientific">Entomophthora muscae</name>
    <dbReference type="NCBI Taxonomy" id="34485"/>
    <lineage>
        <taxon>Eukaryota</taxon>
        <taxon>Fungi</taxon>
        <taxon>Fungi incertae sedis</taxon>
        <taxon>Zoopagomycota</taxon>
        <taxon>Entomophthoromycotina</taxon>
        <taxon>Entomophthoromycetes</taxon>
        <taxon>Entomophthorales</taxon>
        <taxon>Entomophthoraceae</taxon>
        <taxon>Entomophthora</taxon>
    </lineage>
</organism>
<proteinExistence type="predicted"/>